<proteinExistence type="inferred from homology"/>
<keyword evidence="7" id="KW-0997">Cell inner membrane</keyword>
<comment type="caution">
    <text evidence="7">Lacks conserved residue(s) required for the propagation of feature annotation.</text>
</comment>
<dbReference type="Pfam" id="PF21088">
    <property type="entry name" value="MS_channel_1st"/>
    <property type="match status" value="1"/>
</dbReference>
<evidence type="ECO:0000256" key="7">
    <source>
        <dbReference type="RuleBase" id="RU369025"/>
    </source>
</evidence>
<dbReference type="AlphaFoldDB" id="A0A0F5FQA1"/>
<dbReference type="PANTHER" id="PTHR30221:SF8">
    <property type="entry name" value="SMALL-CONDUCTANCE MECHANOSENSITIVE CHANNEL"/>
    <property type="match status" value="1"/>
</dbReference>
<dbReference type="GO" id="GO:0005886">
    <property type="term" value="C:plasma membrane"/>
    <property type="evidence" value="ECO:0007669"/>
    <property type="project" value="UniProtKB-SubCell"/>
</dbReference>
<comment type="subunit">
    <text evidence="7">Homoheptamer.</text>
</comment>
<evidence type="ECO:0000256" key="3">
    <source>
        <dbReference type="ARBA" id="ARBA00022475"/>
    </source>
</evidence>
<keyword evidence="3" id="KW-1003">Cell membrane</keyword>
<keyword evidence="12" id="KW-1185">Reference proteome</keyword>
<comment type="function">
    <text evidence="7">Mechanosensitive channel that participates in the regulation of osmotic pressure changes within the cell, opening in response to stretch forces in the membrane lipid bilayer, without the need for other proteins. Contributes to normal resistance to hypoosmotic shock. Forms an ion channel of 1.0 nanosiemens conductance with a slight preference for anions.</text>
</comment>
<reference evidence="11 12" key="1">
    <citation type="submission" date="2015-03" db="EMBL/GenBank/DDBJ databases">
        <authorList>
            <person name="Hassan Y."/>
            <person name="Lepp D."/>
            <person name="Li X.-Z."/>
            <person name="Zhou T."/>
        </authorList>
    </citation>
    <scope>NUCLEOTIDE SEQUENCE [LARGE SCALE GENOMIC DNA]</scope>
    <source>
        <strain evidence="11 12">IPL18</strain>
    </source>
</reference>
<evidence type="ECO:0000313" key="12">
    <source>
        <dbReference type="Proteomes" id="UP000033649"/>
    </source>
</evidence>
<evidence type="ECO:0000256" key="1">
    <source>
        <dbReference type="ARBA" id="ARBA00004651"/>
    </source>
</evidence>
<comment type="similarity">
    <text evidence="2 7">Belongs to the MscS (TC 1.A.23) family.</text>
</comment>
<dbReference type="Proteomes" id="UP000033649">
    <property type="component" value="Unassembled WGS sequence"/>
</dbReference>
<accession>A0A0F5FQA1</accession>
<dbReference type="Gene3D" id="2.30.30.60">
    <property type="match status" value="1"/>
</dbReference>
<keyword evidence="7" id="KW-0406">Ion transport</keyword>
<dbReference type="PANTHER" id="PTHR30221">
    <property type="entry name" value="SMALL-CONDUCTANCE MECHANOSENSITIVE CHANNEL"/>
    <property type="match status" value="1"/>
</dbReference>
<organism evidence="11 12">
    <name type="scientific">Devosia chinhatensis</name>
    <dbReference type="NCBI Taxonomy" id="429727"/>
    <lineage>
        <taxon>Bacteria</taxon>
        <taxon>Pseudomonadati</taxon>
        <taxon>Pseudomonadota</taxon>
        <taxon>Alphaproteobacteria</taxon>
        <taxon>Hyphomicrobiales</taxon>
        <taxon>Devosiaceae</taxon>
        <taxon>Devosia</taxon>
    </lineage>
</organism>
<protein>
    <recommendedName>
        <fullName evidence="7">Small-conductance mechanosensitive channel</fullName>
    </recommendedName>
</protein>
<sequence>MIAIRESTVNNNDLFGVSTAWVLANAWNVLVAIIVLAVGWILAGFISRQVRTLINARLKNDATIAPLVGQIVRYSILFVTIIVVLGQFGVETASILAVLGAAGLAIALALQGTLSNIAAGIMLVFLKPFKVGDYINADGIEGWVVEVELFATRLRTYEGVYMFAPNSKLSNAKIINYSREASRVVETKFTVPRSADLAQVRSEITEILRSDYSDAADSPEVLVDGLDENKVTLVARVPVRSRDWWQARSVLQERLKTKLDDRNNFAPVQNG</sequence>
<name>A0A0F5FQA1_9HYPH</name>
<evidence type="ECO:0000259" key="10">
    <source>
        <dbReference type="Pfam" id="PF21088"/>
    </source>
</evidence>
<evidence type="ECO:0000256" key="4">
    <source>
        <dbReference type="ARBA" id="ARBA00022692"/>
    </source>
</evidence>
<comment type="caution">
    <text evidence="11">The sequence shown here is derived from an EMBL/GenBank/DDBJ whole genome shotgun (WGS) entry which is preliminary data.</text>
</comment>
<evidence type="ECO:0000313" key="11">
    <source>
        <dbReference type="EMBL" id="KKB10367.1"/>
    </source>
</evidence>
<evidence type="ECO:0000259" key="9">
    <source>
        <dbReference type="Pfam" id="PF21082"/>
    </source>
</evidence>
<feature type="transmembrane region" description="Helical" evidence="7">
    <location>
        <begin position="95"/>
        <end position="126"/>
    </location>
</feature>
<dbReference type="InterPro" id="IPR006685">
    <property type="entry name" value="MscS_channel_2nd"/>
</dbReference>
<feature type="transmembrane region" description="Helical" evidence="7">
    <location>
        <begin position="67"/>
        <end position="89"/>
    </location>
</feature>
<evidence type="ECO:0000259" key="8">
    <source>
        <dbReference type="Pfam" id="PF00924"/>
    </source>
</evidence>
<dbReference type="Gene3D" id="1.10.287.1260">
    <property type="match status" value="1"/>
</dbReference>
<feature type="transmembrane region" description="Helical" evidence="7">
    <location>
        <begin position="20"/>
        <end position="46"/>
    </location>
</feature>
<evidence type="ECO:0000256" key="5">
    <source>
        <dbReference type="ARBA" id="ARBA00022989"/>
    </source>
</evidence>
<dbReference type="EMBL" id="JZEY01000054">
    <property type="protein sequence ID" value="KKB10367.1"/>
    <property type="molecule type" value="Genomic_DNA"/>
</dbReference>
<feature type="domain" description="Mechanosensitive ion channel transmembrane helices 2/3" evidence="10">
    <location>
        <begin position="70"/>
        <end position="111"/>
    </location>
</feature>
<keyword evidence="4 7" id="KW-0812">Transmembrane</keyword>
<dbReference type="Gene3D" id="3.30.70.100">
    <property type="match status" value="1"/>
</dbReference>
<keyword evidence="6 7" id="KW-0472">Membrane</keyword>
<dbReference type="Pfam" id="PF21082">
    <property type="entry name" value="MS_channel_3rd"/>
    <property type="match status" value="1"/>
</dbReference>
<dbReference type="STRING" id="429727.VE26_08370"/>
<dbReference type="SUPFAM" id="SSF82861">
    <property type="entry name" value="Mechanosensitive channel protein MscS (YggB), transmembrane region"/>
    <property type="match status" value="1"/>
</dbReference>
<dbReference type="SUPFAM" id="SSF50182">
    <property type="entry name" value="Sm-like ribonucleoproteins"/>
    <property type="match status" value="1"/>
</dbReference>
<dbReference type="InterPro" id="IPR045275">
    <property type="entry name" value="MscS_archaea/bacteria_type"/>
</dbReference>
<dbReference type="InterPro" id="IPR049142">
    <property type="entry name" value="MS_channel_1st"/>
</dbReference>
<dbReference type="Pfam" id="PF05552">
    <property type="entry name" value="MS_channel_1st_1"/>
    <property type="match status" value="1"/>
</dbReference>
<dbReference type="SUPFAM" id="SSF82689">
    <property type="entry name" value="Mechanosensitive channel protein MscS (YggB), C-terminal domain"/>
    <property type="match status" value="1"/>
</dbReference>
<evidence type="ECO:0000256" key="6">
    <source>
        <dbReference type="ARBA" id="ARBA00023136"/>
    </source>
</evidence>
<dbReference type="GO" id="GO:0008381">
    <property type="term" value="F:mechanosensitive monoatomic ion channel activity"/>
    <property type="evidence" value="ECO:0007669"/>
    <property type="project" value="InterPro"/>
</dbReference>
<keyword evidence="5 7" id="KW-1133">Transmembrane helix</keyword>
<dbReference type="Pfam" id="PF00924">
    <property type="entry name" value="MS_channel_2nd"/>
    <property type="match status" value="1"/>
</dbReference>
<evidence type="ECO:0000256" key="2">
    <source>
        <dbReference type="ARBA" id="ARBA00008017"/>
    </source>
</evidence>
<comment type="subcellular location">
    <subcellularLocation>
        <location evidence="7">Cell inner membrane</location>
        <topology evidence="7">Multi-pass membrane protein</topology>
    </subcellularLocation>
    <subcellularLocation>
        <location evidence="1">Cell membrane</location>
        <topology evidence="1">Multi-pass membrane protein</topology>
    </subcellularLocation>
</comment>
<dbReference type="InterPro" id="IPR011014">
    <property type="entry name" value="MscS_channel_TM-2"/>
</dbReference>
<feature type="domain" description="Mechanosensitive ion channel MscS C-terminal" evidence="9">
    <location>
        <begin position="185"/>
        <end position="261"/>
    </location>
</feature>
<dbReference type="PATRIC" id="fig|429727.3.peg.1729"/>
<dbReference type="InterPro" id="IPR049278">
    <property type="entry name" value="MS_channel_C"/>
</dbReference>
<feature type="domain" description="Mechanosensitive ion channel MscS" evidence="8">
    <location>
        <begin position="113"/>
        <end position="179"/>
    </location>
</feature>
<keyword evidence="7" id="KW-0407">Ion channel</keyword>
<dbReference type="InterPro" id="IPR011066">
    <property type="entry name" value="MscS_channel_C_sf"/>
</dbReference>
<dbReference type="InterPro" id="IPR010920">
    <property type="entry name" value="LSM_dom_sf"/>
</dbReference>
<gene>
    <name evidence="11" type="ORF">VE26_08370</name>
</gene>
<dbReference type="InterPro" id="IPR023408">
    <property type="entry name" value="MscS_beta-dom_sf"/>
</dbReference>
<keyword evidence="7" id="KW-0813">Transport</keyword>
<dbReference type="InterPro" id="IPR008910">
    <property type="entry name" value="MSC_TM_helix"/>
</dbReference>